<dbReference type="AlphaFoldDB" id="A0A0E0KXA3"/>
<sequence>MLTLRQPGSGTPRMADGVDDRLFFILTPSVRPRSERLATVEQMVAANALDREEDWQSKGRERENEMEAMWC</sequence>
<organism evidence="2">
    <name type="scientific">Oryza punctata</name>
    <name type="common">Red rice</name>
    <dbReference type="NCBI Taxonomy" id="4537"/>
    <lineage>
        <taxon>Eukaryota</taxon>
        <taxon>Viridiplantae</taxon>
        <taxon>Streptophyta</taxon>
        <taxon>Embryophyta</taxon>
        <taxon>Tracheophyta</taxon>
        <taxon>Spermatophyta</taxon>
        <taxon>Magnoliopsida</taxon>
        <taxon>Liliopsida</taxon>
        <taxon>Poales</taxon>
        <taxon>Poaceae</taxon>
        <taxon>BOP clade</taxon>
        <taxon>Oryzoideae</taxon>
        <taxon>Oryzeae</taxon>
        <taxon>Oryzinae</taxon>
        <taxon>Oryza</taxon>
    </lineage>
</organism>
<accession>A0A0E0KXA3</accession>
<feature type="compositionally biased region" description="Basic and acidic residues" evidence="1">
    <location>
        <begin position="54"/>
        <end position="65"/>
    </location>
</feature>
<name>A0A0E0KXA3_ORYPU</name>
<dbReference type="HOGENOM" id="CLU_2744384_0_0_1"/>
<proteinExistence type="predicted"/>
<reference evidence="2" key="1">
    <citation type="submission" date="2015-04" db="UniProtKB">
        <authorList>
            <consortium name="EnsemblPlants"/>
        </authorList>
    </citation>
    <scope>IDENTIFICATION</scope>
</reference>
<dbReference type="Gramene" id="OPUNC04G28360.1">
    <property type="protein sequence ID" value="OPUNC04G28360.1"/>
    <property type="gene ID" value="OPUNC04G28360"/>
</dbReference>
<evidence type="ECO:0000256" key="1">
    <source>
        <dbReference type="SAM" id="MobiDB-lite"/>
    </source>
</evidence>
<keyword evidence="3" id="KW-1185">Reference proteome</keyword>
<reference evidence="2" key="2">
    <citation type="submission" date="2018-05" db="EMBL/GenBank/DDBJ databases">
        <title>OpunRS2 (Oryza punctata Reference Sequence Version 2).</title>
        <authorList>
            <person name="Zhang J."/>
            <person name="Kudrna D."/>
            <person name="Lee S."/>
            <person name="Talag J."/>
            <person name="Welchert J."/>
            <person name="Wing R.A."/>
        </authorList>
    </citation>
    <scope>NUCLEOTIDE SEQUENCE [LARGE SCALE GENOMIC DNA]</scope>
</reference>
<dbReference type="Proteomes" id="UP000026962">
    <property type="component" value="Chromosome 4"/>
</dbReference>
<protein>
    <submittedName>
        <fullName evidence="2">Uncharacterized protein</fullName>
    </submittedName>
</protein>
<dbReference type="EnsemblPlants" id="OPUNC04G28360.1">
    <property type="protein sequence ID" value="OPUNC04G28360.1"/>
    <property type="gene ID" value="OPUNC04G28360"/>
</dbReference>
<feature type="region of interest" description="Disordered" evidence="1">
    <location>
        <begin position="51"/>
        <end position="71"/>
    </location>
</feature>
<evidence type="ECO:0000313" key="2">
    <source>
        <dbReference type="EnsemblPlants" id="OPUNC04G28360.1"/>
    </source>
</evidence>
<evidence type="ECO:0000313" key="3">
    <source>
        <dbReference type="Proteomes" id="UP000026962"/>
    </source>
</evidence>